<dbReference type="AlphaFoldDB" id="A0A1I5QIQ3"/>
<dbReference type="STRING" id="634430.SAMN04488241_10267"/>
<dbReference type="InterPro" id="IPR010710">
    <property type="entry name" value="DUF1289"/>
</dbReference>
<sequence length="69" mass="7355">MIELVAPEPASVASPCVNICQIDPATGWCLGCGRTIPEIMNWSAKPADERRAIRAALPPRMAALKARPA</sequence>
<accession>A0A1I5QIQ3</accession>
<dbReference type="PANTHER" id="PTHR35175">
    <property type="entry name" value="DUF1289 DOMAIN-CONTAINING PROTEIN"/>
    <property type="match status" value="1"/>
</dbReference>
<protein>
    <submittedName>
        <fullName evidence="1">Uncharacterized protein</fullName>
    </submittedName>
</protein>
<name>A0A1I5QIQ3_9SPHN</name>
<dbReference type="EMBL" id="FOXP01000002">
    <property type="protein sequence ID" value="SFP45951.1"/>
    <property type="molecule type" value="Genomic_DNA"/>
</dbReference>
<reference evidence="1 2" key="1">
    <citation type="submission" date="2016-10" db="EMBL/GenBank/DDBJ databases">
        <authorList>
            <person name="de Groot N.N."/>
        </authorList>
    </citation>
    <scope>NUCLEOTIDE SEQUENCE [LARGE SCALE GENOMIC DNA]</scope>
    <source>
        <strain evidence="1 2">CGMCC 1.9113</strain>
    </source>
</reference>
<dbReference type="RefSeq" id="WP_093331023.1">
    <property type="nucleotide sequence ID" value="NZ_FOXP01000002.1"/>
</dbReference>
<evidence type="ECO:0000313" key="1">
    <source>
        <dbReference type="EMBL" id="SFP45951.1"/>
    </source>
</evidence>
<dbReference type="Proteomes" id="UP000199586">
    <property type="component" value="Unassembled WGS sequence"/>
</dbReference>
<evidence type="ECO:0000313" key="2">
    <source>
        <dbReference type="Proteomes" id="UP000199586"/>
    </source>
</evidence>
<dbReference type="PANTHER" id="PTHR35175:SF2">
    <property type="entry name" value="DUF1289 DOMAIN-CONTAINING PROTEIN"/>
    <property type="match status" value="1"/>
</dbReference>
<keyword evidence="2" id="KW-1185">Reference proteome</keyword>
<dbReference type="Pfam" id="PF06945">
    <property type="entry name" value="DUF1289"/>
    <property type="match status" value="1"/>
</dbReference>
<gene>
    <name evidence="1" type="ORF">SAMN04488241_10267</name>
</gene>
<proteinExistence type="predicted"/>
<dbReference type="OrthoDB" id="9811423at2"/>
<organism evidence="1 2">
    <name type="scientific">Sphingomonas rubra</name>
    <dbReference type="NCBI Taxonomy" id="634430"/>
    <lineage>
        <taxon>Bacteria</taxon>
        <taxon>Pseudomonadati</taxon>
        <taxon>Pseudomonadota</taxon>
        <taxon>Alphaproteobacteria</taxon>
        <taxon>Sphingomonadales</taxon>
        <taxon>Sphingomonadaceae</taxon>
        <taxon>Sphingomonas</taxon>
    </lineage>
</organism>